<feature type="region of interest" description="Disordered" evidence="1">
    <location>
        <begin position="376"/>
        <end position="420"/>
    </location>
</feature>
<reference evidence="2" key="1">
    <citation type="submission" date="2023-03" db="EMBL/GenBank/DDBJ databases">
        <title>Massive genome expansion in bonnet fungi (Mycena s.s.) driven by repeated elements and novel gene families across ecological guilds.</title>
        <authorList>
            <consortium name="Lawrence Berkeley National Laboratory"/>
            <person name="Harder C.B."/>
            <person name="Miyauchi S."/>
            <person name="Viragh M."/>
            <person name="Kuo A."/>
            <person name="Thoen E."/>
            <person name="Andreopoulos B."/>
            <person name="Lu D."/>
            <person name="Skrede I."/>
            <person name="Drula E."/>
            <person name="Henrissat B."/>
            <person name="Morin E."/>
            <person name="Kohler A."/>
            <person name="Barry K."/>
            <person name="LaButti K."/>
            <person name="Morin E."/>
            <person name="Salamov A."/>
            <person name="Lipzen A."/>
            <person name="Mereny Z."/>
            <person name="Hegedus B."/>
            <person name="Baldrian P."/>
            <person name="Stursova M."/>
            <person name="Weitz H."/>
            <person name="Taylor A."/>
            <person name="Grigoriev I.V."/>
            <person name="Nagy L.G."/>
            <person name="Martin F."/>
            <person name="Kauserud H."/>
        </authorList>
    </citation>
    <scope>NUCLEOTIDE SEQUENCE</scope>
    <source>
        <strain evidence="2">CBHHK200</strain>
    </source>
</reference>
<feature type="compositionally biased region" description="Polar residues" evidence="1">
    <location>
        <begin position="198"/>
        <end position="210"/>
    </location>
</feature>
<feature type="compositionally biased region" description="Basic residues" evidence="1">
    <location>
        <begin position="376"/>
        <end position="389"/>
    </location>
</feature>
<dbReference type="AlphaFoldDB" id="A0AAD6WY72"/>
<keyword evidence="3" id="KW-1185">Reference proteome</keyword>
<name>A0AAD6WY72_9AGAR</name>
<evidence type="ECO:0000313" key="3">
    <source>
        <dbReference type="Proteomes" id="UP001218188"/>
    </source>
</evidence>
<evidence type="ECO:0000313" key="2">
    <source>
        <dbReference type="EMBL" id="KAJ7027756.1"/>
    </source>
</evidence>
<feature type="compositionally biased region" description="Basic and acidic residues" evidence="1">
    <location>
        <begin position="401"/>
        <end position="412"/>
    </location>
</feature>
<protein>
    <submittedName>
        <fullName evidence="2">Uncharacterized protein</fullName>
    </submittedName>
</protein>
<feature type="compositionally biased region" description="Low complexity" evidence="1">
    <location>
        <begin position="127"/>
        <end position="137"/>
    </location>
</feature>
<evidence type="ECO:0000256" key="1">
    <source>
        <dbReference type="SAM" id="MobiDB-lite"/>
    </source>
</evidence>
<proteinExistence type="predicted"/>
<accession>A0AAD6WY72</accession>
<feature type="region of interest" description="Disordered" evidence="1">
    <location>
        <begin position="186"/>
        <end position="231"/>
    </location>
</feature>
<organism evidence="2 3">
    <name type="scientific">Mycena alexandri</name>
    <dbReference type="NCBI Taxonomy" id="1745969"/>
    <lineage>
        <taxon>Eukaryota</taxon>
        <taxon>Fungi</taxon>
        <taxon>Dikarya</taxon>
        <taxon>Basidiomycota</taxon>
        <taxon>Agaricomycotina</taxon>
        <taxon>Agaricomycetes</taxon>
        <taxon>Agaricomycetidae</taxon>
        <taxon>Agaricales</taxon>
        <taxon>Marasmiineae</taxon>
        <taxon>Mycenaceae</taxon>
        <taxon>Mycena</taxon>
    </lineage>
</organism>
<feature type="region of interest" description="Disordered" evidence="1">
    <location>
        <begin position="243"/>
        <end position="263"/>
    </location>
</feature>
<feature type="compositionally biased region" description="Polar residues" evidence="1">
    <location>
        <begin position="436"/>
        <end position="459"/>
    </location>
</feature>
<dbReference type="Proteomes" id="UP001218188">
    <property type="component" value="Unassembled WGS sequence"/>
</dbReference>
<dbReference type="EMBL" id="JARJCM010000120">
    <property type="protein sequence ID" value="KAJ7027756.1"/>
    <property type="molecule type" value="Genomic_DNA"/>
</dbReference>
<gene>
    <name evidence="2" type="ORF">C8F04DRAFT_1189311</name>
</gene>
<feature type="region of interest" description="Disordered" evidence="1">
    <location>
        <begin position="639"/>
        <end position="664"/>
    </location>
</feature>
<feature type="compositionally biased region" description="Basic and acidic residues" evidence="1">
    <location>
        <begin position="138"/>
        <end position="168"/>
    </location>
</feature>
<feature type="region of interest" description="Disordered" evidence="1">
    <location>
        <begin position="96"/>
        <end position="168"/>
    </location>
</feature>
<sequence length="664" mass="73893">MDSKDRPLFKSPRAIRHWMAQNEDSPMEPVGWDDSAQYIEDRNHQGASQYFRREARSRWAGDLPRPTFVYGVNAPLGGPIPRFGGFGVVENYPGDNPGHTKIRTGASGTQEEGTSFERGVGGYVQNRRSGSVTTSSSEDSRRFEGNSGHDEELRQRAMTSRDRERFADKPYWENGQRIRADTRRHPYNNYESGARTRGFSSTEHGVQSQRAEYHPPPPTLRQARTGLPDPTRTIDTQTSTWLLGDQTATPNPSGRSGRQVRRQSNMTTALLRTPAMPPAEEERIARTREKPLAAGNIKQAYNLISFLDAGQQEAFELYSIIVGNLAAYPRTFRTEGEAHLMRFQQDIDRAMVDYHDGRPTPSAPRAAPQPVQIPARHRSWKHAGPRAHRGTFNNTGIARRSPKELRATHERGYGTNGCETVPDAAAPSGYGLTYTFGTASRSTPNTRMRNEGTSPSPYDTTPRLLGRSAPNVEDARPAAAGDSDSGTTWRAGYAARMDAWLAPWGTHRTIGCPRSPHHHRNGAQRAPDQLAPESIICERRYTAVFSVEGLYEIILRVGEYLSQTSPLNTTTTPPDGQHHNIPGRRLCLGWQHHERRHATKCATQVPHRNVLQHAPVPSAGIGGFGARADGWRTEWDRCANYGPSKRPGRPENRRAGQTPEGGNE</sequence>
<comment type="caution">
    <text evidence="2">The sequence shown here is derived from an EMBL/GenBank/DDBJ whole genome shotgun (WGS) entry which is preliminary data.</text>
</comment>
<feature type="region of interest" description="Disordered" evidence="1">
    <location>
        <begin position="436"/>
        <end position="485"/>
    </location>
</feature>
<feature type="compositionally biased region" description="Polar residues" evidence="1">
    <location>
        <begin position="243"/>
        <end position="252"/>
    </location>
</feature>